<dbReference type="InterPro" id="IPR029057">
    <property type="entry name" value="PRTase-like"/>
</dbReference>
<dbReference type="OrthoDB" id="9778142at2"/>
<dbReference type="InterPro" id="IPR000836">
    <property type="entry name" value="PRTase_dom"/>
</dbReference>
<dbReference type="RefSeq" id="WP_078784179.1">
    <property type="nucleotide sequence ID" value="NZ_CABIYV010000007.1"/>
</dbReference>
<dbReference type="SUPFAM" id="SSF53271">
    <property type="entry name" value="PRTase-like"/>
    <property type="match status" value="1"/>
</dbReference>
<dbReference type="EMBL" id="FUYF01000005">
    <property type="protein sequence ID" value="SKA82776.1"/>
    <property type="molecule type" value="Genomic_DNA"/>
</dbReference>
<protein>
    <submittedName>
        <fullName evidence="1">Orotate phosphoribosyltransferase</fullName>
    </submittedName>
</protein>
<sequence length="212" mass="23024">MAMNLVKLPTGKSNLQLRVSKGHYATSHSHINYYIDVTLTKFRLSEARAAAAELVREYKSTTIVDTILCLDGTEVIGACMASELTKAGYTNMNAHQTIYVVTPEHTTGSQLLFRENTAPMIAGKHVLVLAASVTTGFTVQGAVEAIRYYGGDPVGIASIFASVKECAGYPVASIFDTHDLPDYETYDSHSCPWCRQGKKIDALVNSFGYSSL</sequence>
<keyword evidence="1" id="KW-0328">Glycosyltransferase</keyword>
<dbReference type="CDD" id="cd06223">
    <property type="entry name" value="PRTases_typeI"/>
    <property type="match status" value="1"/>
</dbReference>
<reference evidence="1 2" key="1">
    <citation type="submission" date="2017-02" db="EMBL/GenBank/DDBJ databases">
        <authorList>
            <person name="Peterson S.W."/>
        </authorList>
    </citation>
    <scope>NUCLEOTIDE SEQUENCE [LARGE SCALE GENOMIC DNA]</scope>
    <source>
        <strain evidence="1 2">ATCC 27749</strain>
    </source>
</reference>
<evidence type="ECO:0000313" key="1">
    <source>
        <dbReference type="EMBL" id="SKA82776.1"/>
    </source>
</evidence>
<accession>A0A1T4WZM4</accession>
<dbReference type="Proteomes" id="UP000190286">
    <property type="component" value="Unassembled WGS sequence"/>
</dbReference>
<dbReference type="Gene3D" id="3.40.50.2020">
    <property type="match status" value="1"/>
</dbReference>
<proteinExistence type="predicted"/>
<evidence type="ECO:0000313" key="2">
    <source>
        <dbReference type="Proteomes" id="UP000190286"/>
    </source>
</evidence>
<keyword evidence="2" id="KW-1185">Reference proteome</keyword>
<dbReference type="GO" id="GO:0016757">
    <property type="term" value="F:glycosyltransferase activity"/>
    <property type="evidence" value="ECO:0007669"/>
    <property type="project" value="UniProtKB-KW"/>
</dbReference>
<keyword evidence="1" id="KW-0808">Transferase</keyword>
<dbReference type="AlphaFoldDB" id="A0A1T4WZM4"/>
<gene>
    <name evidence="1" type="ORF">SAMN02745178_01214</name>
</gene>
<name>A0A1T4WZM4_9FIRM</name>
<dbReference type="GeneID" id="93337690"/>
<organism evidence="1 2">
    <name type="scientific">Gemmiger formicilis</name>
    <dbReference type="NCBI Taxonomy" id="745368"/>
    <lineage>
        <taxon>Bacteria</taxon>
        <taxon>Bacillati</taxon>
        <taxon>Bacillota</taxon>
        <taxon>Clostridia</taxon>
        <taxon>Eubacteriales</taxon>
        <taxon>Gemmiger</taxon>
    </lineage>
</organism>
<dbReference type="STRING" id="745368.SAMN02745178_01214"/>